<evidence type="ECO:0000256" key="1">
    <source>
        <dbReference type="ARBA" id="ARBA00001974"/>
    </source>
</evidence>
<dbReference type="EMBL" id="FUYJ01000001">
    <property type="protein sequence ID" value="SKA89241.1"/>
    <property type="molecule type" value="Genomic_DNA"/>
</dbReference>
<evidence type="ECO:0000259" key="8">
    <source>
        <dbReference type="Pfam" id="PF02770"/>
    </source>
</evidence>
<evidence type="ECO:0000313" key="10">
    <source>
        <dbReference type="EMBL" id="SKA89241.1"/>
    </source>
</evidence>
<name>A0A1T4XJI4_9BACL</name>
<comment type="cofactor">
    <cofactor evidence="1 6">
        <name>FAD</name>
        <dbReference type="ChEBI" id="CHEBI:57692"/>
    </cofactor>
</comment>
<dbReference type="GO" id="GO:0050660">
    <property type="term" value="F:flavin adenine dinucleotide binding"/>
    <property type="evidence" value="ECO:0007669"/>
    <property type="project" value="InterPro"/>
</dbReference>
<dbReference type="CDD" id="cd00567">
    <property type="entry name" value="ACAD"/>
    <property type="match status" value="1"/>
</dbReference>
<keyword evidence="5 6" id="KW-0560">Oxidoreductase</keyword>
<dbReference type="PANTHER" id="PTHR43884">
    <property type="entry name" value="ACYL-COA DEHYDROGENASE"/>
    <property type="match status" value="1"/>
</dbReference>
<dbReference type="Gene3D" id="2.40.110.10">
    <property type="entry name" value="Butyryl-CoA Dehydrogenase, subunit A, domain 2"/>
    <property type="match status" value="1"/>
</dbReference>
<dbReference type="InterPro" id="IPR009075">
    <property type="entry name" value="AcylCo_DH/oxidase_C"/>
</dbReference>
<comment type="similarity">
    <text evidence="2 6">Belongs to the acyl-CoA dehydrogenase family.</text>
</comment>
<evidence type="ECO:0000256" key="6">
    <source>
        <dbReference type="RuleBase" id="RU362125"/>
    </source>
</evidence>
<evidence type="ECO:0000256" key="5">
    <source>
        <dbReference type="ARBA" id="ARBA00023002"/>
    </source>
</evidence>
<keyword evidence="4 6" id="KW-0274">FAD</keyword>
<evidence type="ECO:0000313" key="11">
    <source>
        <dbReference type="Proteomes" id="UP000190042"/>
    </source>
</evidence>
<dbReference type="SUPFAM" id="SSF47203">
    <property type="entry name" value="Acyl-CoA dehydrogenase C-terminal domain-like"/>
    <property type="match status" value="1"/>
</dbReference>
<keyword evidence="11" id="KW-1185">Reference proteome</keyword>
<dbReference type="Pfam" id="PF02771">
    <property type="entry name" value="Acyl-CoA_dh_N"/>
    <property type="match status" value="1"/>
</dbReference>
<evidence type="ECO:0000259" key="7">
    <source>
        <dbReference type="Pfam" id="PF00441"/>
    </source>
</evidence>
<gene>
    <name evidence="10" type="ORF">SAMN04244570_0812</name>
</gene>
<dbReference type="Gene3D" id="1.20.140.10">
    <property type="entry name" value="Butyryl-CoA Dehydrogenase, subunit A, domain 3"/>
    <property type="match status" value="1"/>
</dbReference>
<evidence type="ECO:0000256" key="3">
    <source>
        <dbReference type="ARBA" id="ARBA00022630"/>
    </source>
</evidence>
<feature type="domain" description="Acyl-CoA dehydrogenase/oxidase C-terminal" evidence="7">
    <location>
        <begin position="226"/>
        <end position="364"/>
    </location>
</feature>
<accession>A0A1T4XJI4</accession>
<evidence type="ECO:0000259" key="9">
    <source>
        <dbReference type="Pfam" id="PF02771"/>
    </source>
</evidence>
<feature type="domain" description="Acyl-CoA dehydrogenase/oxidase N-terminal" evidence="9">
    <location>
        <begin position="6"/>
        <end position="118"/>
    </location>
</feature>
<dbReference type="InterPro" id="IPR006091">
    <property type="entry name" value="Acyl-CoA_Oxase/DH_mid-dom"/>
</dbReference>
<organism evidence="10 11">
    <name type="scientific">Sporosarcina newyorkensis</name>
    <dbReference type="NCBI Taxonomy" id="759851"/>
    <lineage>
        <taxon>Bacteria</taxon>
        <taxon>Bacillati</taxon>
        <taxon>Bacillota</taxon>
        <taxon>Bacilli</taxon>
        <taxon>Bacillales</taxon>
        <taxon>Caryophanaceae</taxon>
        <taxon>Sporosarcina</taxon>
    </lineage>
</organism>
<dbReference type="InterPro" id="IPR009100">
    <property type="entry name" value="AcylCoA_DH/oxidase_NM_dom_sf"/>
</dbReference>
<dbReference type="InterPro" id="IPR036250">
    <property type="entry name" value="AcylCo_DH-like_C"/>
</dbReference>
<reference evidence="11" key="1">
    <citation type="submission" date="2017-02" db="EMBL/GenBank/DDBJ databases">
        <authorList>
            <person name="Varghese N."/>
            <person name="Submissions S."/>
        </authorList>
    </citation>
    <scope>NUCLEOTIDE SEQUENCE [LARGE SCALE GENOMIC DNA]</scope>
    <source>
        <strain evidence="11">DSM 23966</strain>
    </source>
</reference>
<dbReference type="GO" id="GO:0003995">
    <property type="term" value="F:acyl-CoA dehydrogenase activity"/>
    <property type="evidence" value="ECO:0007669"/>
    <property type="project" value="TreeGrafter"/>
</dbReference>
<dbReference type="PANTHER" id="PTHR43884:SF20">
    <property type="entry name" value="ACYL-COA DEHYDROGENASE FADE28"/>
    <property type="match status" value="1"/>
</dbReference>
<dbReference type="AlphaFoldDB" id="A0A1T4XJI4"/>
<keyword evidence="3 6" id="KW-0285">Flavoprotein</keyword>
<protein>
    <submittedName>
        <fullName evidence="10">Acyl-CoA dehydrogenase</fullName>
    </submittedName>
</protein>
<dbReference type="Proteomes" id="UP000190042">
    <property type="component" value="Unassembled WGS sequence"/>
</dbReference>
<dbReference type="SUPFAM" id="SSF56645">
    <property type="entry name" value="Acyl-CoA dehydrogenase NM domain-like"/>
    <property type="match status" value="1"/>
</dbReference>
<dbReference type="InterPro" id="IPR046373">
    <property type="entry name" value="Acyl-CoA_Oxase/DH_mid-dom_sf"/>
</dbReference>
<evidence type="ECO:0000256" key="4">
    <source>
        <dbReference type="ARBA" id="ARBA00022827"/>
    </source>
</evidence>
<proteinExistence type="inferred from homology"/>
<sequence length="377" mass="42427">MDFSLTEEQEMFRGHIRKMLDKFGGTQLAREMIDNNPENLKKVYTTLAELGCSGINIPEEYDGMDLDALDLVPTFEEMGRSLVPGLFMETSALVVPTLKKYATEEQKQQYLPAVASGEKLVSFAALEPFNDFSPAGIQCTLVQQDGQYVLNGTKTLVPEAELADAFLILVRTNQEDQEDGLSLVLIDKTEGMNIEKLSSFDESKHVAKIEFNNLVIKEDQIIGEVDKGWMQLQEGLLYFNAALSSYIVGAMESVVNMATEYAKIREQFGQAIGRFQAIKHSIVNMKVNLEIARSLSHYANWVVDTDEFDREAAVYSARTYATEKFIEVSAHNIQIHGGIGITEEIDCHLFVKRARYYDQYLGSTPFYQEKVVSSLGW</sequence>
<dbReference type="Pfam" id="PF00441">
    <property type="entry name" value="Acyl-CoA_dh_1"/>
    <property type="match status" value="1"/>
</dbReference>
<evidence type="ECO:0000256" key="2">
    <source>
        <dbReference type="ARBA" id="ARBA00009347"/>
    </source>
</evidence>
<dbReference type="Pfam" id="PF02770">
    <property type="entry name" value="Acyl-CoA_dh_M"/>
    <property type="match status" value="1"/>
</dbReference>
<dbReference type="Gene3D" id="1.10.540.10">
    <property type="entry name" value="Acyl-CoA dehydrogenase/oxidase, N-terminal domain"/>
    <property type="match status" value="1"/>
</dbReference>
<dbReference type="InterPro" id="IPR013786">
    <property type="entry name" value="AcylCoA_DH/ox_N"/>
</dbReference>
<dbReference type="RefSeq" id="WP_078816624.1">
    <property type="nucleotide sequence ID" value="NZ_FUYJ01000001.1"/>
</dbReference>
<dbReference type="InterPro" id="IPR037069">
    <property type="entry name" value="AcylCoA_DH/ox_N_sf"/>
</dbReference>
<feature type="domain" description="Acyl-CoA oxidase/dehydrogenase middle" evidence="8">
    <location>
        <begin position="127"/>
        <end position="198"/>
    </location>
</feature>